<name>A0A423WYG7_9PEZI</name>
<dbReference type="Proteomes" id="UP000283895">
    <property type="component" value="Unassembled WGS sequence"/>
</dbReference>
<proteinExistence type="predicted"/>
<organism evidence="1 2">
    <name type="scientific">Cytospora schulzeri</name>
    <dbReference type="NCBI Taxonomy" id="448051"/>
    <lineage>
        <taxon>Eukaryota</taxon>
        <taxon>Fungi</taxon>
        <taxon>Dikarya</taxon>
        <taxon>Ascomycota</taxon>
        <taxon>Pezizomycotina</taxon>
        <taxon>Sordariomycetes</taxon>
        <taxon>Sordariomycetidae</taxon>
        <taxon>Diaporthales</taxon>
        <taxon>Cytosporaceae</taxon>
        <taxon>Cytospora</taxon>
    </lineage>
</organism>
<accession>A0A423WYG7</accession>
<gene>
    <name evidence="1" type="ORF">VMCG_03062</name>
</gene>
<dbReference type="OrthoDB" id="10253869at2759"/>
<dbReference type="EMBL" id="LKEA01000006">
    <property type="protein sequence ID" value="ROW08510.1"/>
    <property type="molecule type" value="Genomic_DNA"/>
</dbReference>
<reference evidence="1 2" key="1">
    <citation type="submission" date="2015-09" db="EMBL/GenBank/DDBJ databases">
        <title>Host preference determinants of Valsa canker pathogens revealed by comparative genomics.</title>
        <authorList>
            <person name="Yin Z."/>
            <person name="Huang L."/>
        </authorList>
    </citation>
    <scope>NUCLEOTIDE SEQUENCE [LARGE SCALE GENOMIC DNA]</scope>
    <source>
        <strain evidence="1 2">03-1</strain>
    </source>
</reference>
<evidence type="ECO:0000313" key="1">
    <source>
        <dbReference type="EMBL" id="ROW08510.1"/>
    </source>
</evidence>
<sequence>MASEYDPADTTVKCMDVFVVDPSTAVAKDRKDWVDNKLSHWKNQQGAHYIGAEIPRYLKLPYTL</sequence>
<keyword evidence="2" id="KW-1185">Reference proteome</keyword>
<protein>
    <submittedName>
        <fullName evidence="1">Uncharacterized protein</fullName>
    </submittedName>
</protein>
<dbReference type="AlphaFoldDB" id="A0A423WYG7"/>
<evidence type="ECO:0000313" key="2">
    <source>
        <dbReference type="Proteomes" id="UP000283895"/>
    </source>
</evidence>
<comment type="caution">
    <text evidence="1">The sequence shown here is derived from an EMBL/GenBank/DDBJ whole genome shotgun (WGS) entry which is preliminary data.</text>
</comment>